<keyword evidence="8" id="KW-1185">Reference proteome</keyword>
<protein>
    <submittedName>
        <fullName evidence="7">LacI family DNA-binding transcriptional regulator</fullName>
    </submittedName>
</protein>
<accession>A0A931BGE4</accession>
<gene>
    <name evidence="6" type="ORF">I2501_29475</name>
    <name evidence="7" type="ORF">I2501_33665</name>
</gene>
<organism evidence="7 8">
    <name type="scientific">Streptacidiphilus fuscans</name>
    <dbReference type="NCBI Taxonomy" id="2789292"/>
    <lineage>
        <taxon>Bacteria</taxon>
        <taxon>Bacillati</taxon>
        <taxon>Actinomycetota</taxon>
        <taxon>Actinomycetes</taxon>
        <taxon>Kitasatosporales</taxon>
        <taxon>Streptomycetaceae</taxon>
        <taxon>Streptacidiphilus</taxon>
    </lineage>
</organism>
<comment type="caution">
    <text evidence="7">The sequence shown here is derived from an EMBL/GenBank/DDBJ whole genome shotgun (WGS) entry which is preliminary data.</text>
</comment>
<dbReference type="InterPro" id="IPR028082">
    <property type="entry name" value="Peripla_BP_I"/>
</dbReference>
<evidence type="ECO:0000259" key="5">
    <source>
        <dbReference type="PROSITE" id="PS50932"/>
    </source>
</evidence>
<feature type="region of interest" description="Disordered" evidence="4">
    <location>
        <begin position="319"/>
        <end position="364"/>
    </location>
</feature>
<evidence type="ECO:0000313" key="8">
    <source>
        <dbReference type="Proteomes" id="UP000657385"/>
    </source>
</evidence>
<dbReference type="RefSeq" id="WP_196197338.1">
    <property type="nucleotide sequence ID" value="NZ_JADPRT010000015.1"/>
</dbReference>
<dbReference type="CDD" id="cd01392">
    <property type="entry name" value="HTH_LacI"/>
    <property type="match status" value="1"/>
</dbReference>
<keyword evidence="1" id="KW-0805">Transcription regulation</keyword>
<feature type="domain" description="HTH lacI-type" evidence="5">
    <location>
        <begin position="5"/>
        <end position="62"/>
    </location>
</feature>
<dbReference type="AlphaFoldDB" id="A0A931BGE4"/>
<name>A0A931BGE4_9ACTN</name>
<reference evidence="7" key="1">
    <citation type="submission" date="2020-11" db="EMBL/GenBank/DDBJ databases">
        <title>Isolation and identification of active actinomycetes.</title>
        <authorList>
            <person name="Yu B."/>
        </authorList>
    </citation>
    <scope>NUCLEOTIDE SEQUENCE</scope>
    <source>
        <strain evidence="7">NEAU-YB345</strain>
    </source>
</reference>
<dbReference type="GO" id="GO:0003700">
    <property type="term" value="F:DNA-binding transcription factor activity"/>
    <property type="evidence" value="ECO:0007669"/>
    <property type="project" value="TreeGrafter"/>
</dbReference>
<dbReference type="PANTHER" id="PTHR30146">
    <property type="entry name" value="LACI-RELATED TRANSCRIPTIONAL REPRESSOR"/>
    <property type="match status" value="1"/>
</dbReference>
<dbReference type="SMART" id="SM00354">
    <property type="entry name" value="HTH_LACI"/>
    <property type="match status" value="1"/>
</dbReference>
<dbReference type="Gene3D" id="1.10.260.40">
    <property type="entry name" value="lambda repressor-like DNA-binding domains"/>
    <property type="match status" value="1"/>
</dbReference>
<dbReference type="Pfam" id="PF00356">
    <property type="entry name" value="LacI"/>
    <property type="match status" value="1"/>
</dbReference>
<dbReference type="EMBL" id="JADPRT010000015">
    <property type="protein sequence ID" value="MBF9072164.1"/>
    <property type="molecule type" value="Genomic_DNA"/>
</dbReference>
<dbReference type="EMBL" id="JADPRT010000019">
    <property type="protein sequence ID" value="MBF9072975.1"/>
    <property type="molecule type" value="Genomic_DNA"/>
</dbReference>
<dbReference type="SUPFAM" id="SSF53822">
    <property type="entry name" value="Periplasmic binding protein-like I"/>
    <property type="match status" value="1"/>
</dbReference>
<sequence>MTRRPTGQDVARLAGVSQATVSLVFSASASSHRVSAPTRERVLAAAAELGYQPQAAGRQLRLGRTGLLLLAVPNILGPFFARVLAGAQAEAALGELSVVVSSGWDHAELARAARSGQYDGLLICSPDDSQLGDDLPESLPTVFLDADPALSAGHPQRRTQQLDVGGGMAAAVTHLRELGHLRLGHLRSVESAHTFRARQAGFERAASGAEVVEVGVSVNGGLDAAREAARVLLASPGSGPGPGRGSGERVRAVVCDDDVVAAGVYHVAAELGLRIPDDLSVVGIDNIVAAPLFAPALTTVDLPGERLGAAGVRLLTALMGERSDGPSESRETASKTEPEPEPLPTALVVRGSTAHPTGRAETEG</sequence>
<dbReference type="Pfam" id="PF13377">
    <property type="entry name" value="Peripla_BP_3"/>
    <property type="match status" value="1"/>
</dbReference>
<feature type="compositionally biased region" description="Basic and acidic residues" evidence="4">
    <location>
        <begin position="321"/>
        <end position="338"/>
    </location>
</feature>
<dbReference type="InterPro" id="IPR000843">
    <property type="entry name" value="HTH_LacI"/>
</dbReference>
<evidence type="ECO:0000256" key="4">
    <source>
        <dbReference type="SAM" id="MobiDB-lite"/>
    </source>
</evidence>
<evidence type="ECO:0000256" key="3">
    <source>
        <dbReference type="ARBA" id="ARBA00023163"/>
    </source>
</evidence>
<dbReference type="SUPFAM" id="SSF47413">
    <property type="entry name" value="lambda repressor-like DNA-binding domains"/>
    <property type="match status" value="1"/>
</dbReference>
<keyword evidence="3" id="KW-0804">Transcription</keyword>
<evidence type="ECO:0000313" key="6">
    <source>
        <dbReference type="EMBL" id="MBF9072164.1"/>
    </source>
</evidence>
<dbReference type="InterPro" id="IPR046335">
    <property type="entry name" value="LacI/GalR-like_sensor"/>
</dbReference>
<evidence type="ECO:0000313" key="7">
    <source>
        <dbReference type="EMBL" id="MBF9072975.1"/>
    </source>
</evidence>
<proteinExistence type="predicted"/>
<dbReference type="PANTHER" id="PTHR30146:SF138">
    <property type="entry name" value="TRANSCRIPTIONAL REGULATORY PROTEIN"/>
    <property type="match status" value="1"/>
</dbReference>
<evidence type="ECO:0000256" key="2">
    <source>
        <dbReference type="ARBA" id="ARBA00023125"/>
    </source>
</evidence>
<dbReference type="GO" id="GO:0000976">
    <property type="term" value="F:transcription cis-regulatory region binding"/>
    <property type="evidence" value="ECO:0007669"/>
    <property type="project" value="TreeGrafter"/>
</dbReference>
<keyword evidence="2 7" id="KW-0238">DNA-binding</keyword>
<dbReference type="InterPro" id="IPR010982">
    <property type="entry name" value="Lambda_DNA-bd_dom_sf"/>
</dbReference>
<dbReference type="Gene3D" id="3.40.50.2300">
    <property type="match status" value="2"/>
</dbReference>
<evidence type="ECO:0000256" key="1">
    <source>
        <dbReference type="ARBA" id="ARBA00023015"/>
    </source>
</evidence>
<dbReference type="CDD" id="cd06267">
    <property type="entry name" value="PBP1_LacI_sugar_binding-like"/>
    <property type="match status" value="1"/>
</dbReference>
<dbReference type="PROSITE" id="PS50932">
    <property type="entry name" value="HTH_LACI_2"/>
    <property type="match status" value="1"/>
</dbReference>
<dbReference type="Proteomes" id="UP000657385">
    <property type="component" value="Unassembled WGS sequence"/>
</dbReference>